<name>A0A935JUB3_9RHOO</name>
<evidence type="ECO:0000256" key="1">
    <source>
        <dbReference type="ARBA" id="ARBA00005054"/>
    </source>
</evidence>
<evidence type="ECO:0000256" key="4">
    <source>
        <dbReference type="ARBA" id="ARBA00022755"/>
    </source>
</evidence>
<dbReference type="Gene3D" id="3.40.50.12230">
    <property type="match status" value="1"/>
</dbReference>
<dbReference type="EC" id="2.1.2.2" evidence="2"/>
<evidence type="ECO:0000256" key="3">
    <source>
        <dbReference type="ARBA" id="ARBA00022679"/>
    </source>
</evidence>
<organism evidence="6 7">
    <name type="scientific">Candidatus Dechloromonas phosphorivorans</name>
    <dbReference type="NCBI Taxonomy" id="2899244"/>
    <lineage>
        <taxon>Bacteria</taxon>
        <taxon>Pseudomonadati</taxon>
        <taxon>Pseudomonadota</taxon>
        <taxon>Betaproteobacteria</taxon>
        <taxon>Rhodocyclales</taxon>
        <taxon>Azonexaceae</taxon>
        <taxon>Dechloromonas</taxon>
    </lineage>
</organism>
<dbReference type="GO" id="GO:0004644">
    <property type="term" value="F:phosphoribosylglycinamide formyltransferase activity"/>
    <property type="evidence" value="ECO:0007669"/>
    <property type="project" value="UniProtKB-EC"/>
</dbReference>
<evidence type="ECO:0000256" key="2">
    <source>
        <dbReference type="ARBA" id="ARBA00012254"/>
    </source>
</evidence>
<comment type="caution">
    <text evidence="6">The sequence shown here is derived from an EMBL/GenBank/DDBJ whole genome shotgun (WGS) entry which is preliminary data.</text>
</comment>
<dbReference type="InterPro" id="IPR002376">
    <property type="entry name" value="Formyl_transf_N"/>
</dbReference>
<evidence type="ECO:0000313" key="6">
    <source>
        <dbReference type="EMBL" id="MBK7414076.1"/>
    </source>
</evidence>
<keyword evidence="4" id="KW-0658">Purine biosynthesis</keyword>
<dbReference type="InterPro" id="IPR036477">
    <property type="entry name" value="Formyl_transf_N_sf"/>
</dbReference>
<dbReference type="PANTHER" id="PTHR43369:SF2">
    <property type="entry name" value="PHOSPHORIBOSYLGLYCINAMIDE FORMYLTRANSFERASE"/>
    <property type="match status" value="1"/>
</dbReference>
<reference evidence="6 7" key="1">
    <citation type="submission" date="2020-10" db="EMBL/GenBank/DDBJ databases">
        <title>Connecting structure to function with the recovery of over 1000 high-quality activated sludge metagenome-assembled genomes encoding full-length rRNA genes using long-read sequencing.</title>
        <authorList>
            <person name="Singleton C.M."/>
            <person name="Petriglieri F."/>
            <person name="Kristensen J.M."/>
            <person name="Kirkegaard R.H."/>
            <person name="Michaelsen T.Y."/>
            <person name="Andersen M.H."/>
            <person name="Karst S.M."/>
            <person name="Dueholm M.S."/>
            <person name="Nielsen P.H."/>
            <person name="Albertsen M."/>
        </authorList>
    </citation>
    <scope>NUCLEOTIDE SEQUENCE [LARGE SCALE GENOMIC DNA]</scope>
    <source>
        <strain evidence="6">EsbW_18-Q3-R4-48_BATAC.463</strain>
    </source>
</reference>
<dbReference type="EMBL" id="JADJMS010000006">
    <property type="protein sequence ID" value="MBK7414076.1"/>
    <property type="molecule type" value="Genomic_DNA"/>
</dbReference>
<sequence>MQLTLCVKRDLHGCIFLNKLLPQLAGHEISVLLSEKYRPAEGGIPALAEMAFLERNLPIDTLFPLIDSALAAGQKAGECLTFNGMQKKYGFSLSTVTDRLQLAAVLESLRPELVISARFSHIFTSAMLVQVKHGIINIHPAALPSFAGLFGPMRTLAEGHDCFTCAVHLVDQGIDSGPLLHVARLPIKPGEGLLHQIAEIYPLAIPYLLTAIARLSRGEVLMPEPQDTSTRRYRSFPSPAEVAEFVAGGGRFWDALPYQQLLQRFQPKSALVE</sequence>
<feature type="domain" description="Formyl transferase N-terminal" evidence="5">
    <location>
        <begin position="101"/>
        <end position="191"/>
    </location>
</feature>
<dbReference type="GO" id="GO:0005737">
    <property type="term" value="C:cytoplasm"/>
    <property type="evidence" value="ECO:0007669"/>
    <property type="project" value="TreeGrafter"/>
</dbReference>
<dbReference type="Proteomes" id="UP000739411">
    <property type="component" value="Unassembled WGS sequence"/>
</dbReference>
<keyword evidence="3" id="KW-0808">Transferase</keyword>
<accession>A0A935JUB3</accession>
<dbReference type="PANTHER" id="PTHR43369">
    <property type="entry name" value="PHOSPHORIBOSYLGLYCINAMIDE FORMYLTRANSFERASE"/>
    <property type="match status" value="1"/>
</dbReference>
<dbReference type="SUPFAM" id="SSF53328">
    <property type="entry name" value="Formyltransferase"/>
    <property type="match status" value="1"/>
</dbReference>
<dbReference type="Pfam" id="PF00551">
    <property type="entry name" value="Formyl_trans_N"/>
    <property type="match status" value="1"/>
</dbReference>
<proteinExistence type="predicted"/>
<gene>
    <name evidence="6" type="ORF">IPJ38_02115</name>
</gene>
<dbReference type="GO" id="GO:0006189">
    <property type="term" value="P:'de novo' IMP biosynthetic process"/>
    <property type="evidence" value="ECO:0007669"/>
    <property type="project" value="TreeGrafter"/>
</dbReference>
<dbReference type="AlphaFoldDB" id="A0A935JUB3"/>
<comment type="pathway">
    <text evidence="1">Purine metabolism; IMP biosynthesis via de novo pathway; N(2)-formyl-N(1)-(5-phospho-D-ribosyl)glycinamide from N(1)-(5-phospho-D-ribosyl)glycinamide (10-formyl THF route): step 1/1.</text>
</comment>
<protein>
    <recommendedName>
        <fullName evidence="2">phosphoribosylglycinamide formyltransferase 1</fullName>
        <ecNumber evidence="2">2.1.2.2</ecNumber>
    </recommendedName>
</protein>
<evidence type="ECO:0000259" key="5">
    <source>
        <dbReference type="Pfam" id="PF00551"/>
    </source>
</evidence>
<evidence type="ECO:0000313" key="7">
    <source>
        <dbReference type="Proteomes" id="UP000739411"/>
    </source>
</evidence>